<feature type="compositionally biased region" description="Low complexity" evidence="1">
    <location>
        <begin position="147"/>
        <end position="164"/>
    </location>
</feature>
<keyword evidence="3" id="KW-1185">Reference proteome</keyword>
<gene>
    <name evidence="2" type="ORF">SAMN05444339_10240</name>
</gene>
<dbReference type="STRING" id="366533.SAMN05444339_10240"/>
<dbReference type="OrthoDB" id="8114479at2"/>
<organism evidence="2 3">
    <name type="scientific">Loktanella atrilutea</name>
    <dbReference type="NCBI Taxonomy" id="366533"/>
    <lineage>
        <taxon>Bacteria</taxon>
        <taxon>Pseudomonadati</taxon>
        <taxon>Pseudomonadota</taxon>
        <taxon>Alphaproteobacteria</taxon>
        <taxon>Rhodobacterales</taxon>
        <taxon>Roseobacteraceae</taxon>
        <taxon>Loktanella</taxon>
    </lineage>
</organism>
<protein>
    <submittedName>
        <fullName evidence="2">Uncharacterized protein</fullName>
    </submittedName>
</protein>
<evidence type="ECO:0000256" key="1">
    <source>
        <dbReference type="SAM" id="MobiDB-lite"/>
    </source>
</evidence>
<proteinExistence type="predicted"/>
<evidence type="ECO:0000313" key="3">
    <source>
        <dbReference type="Proteomes" id="UP000183987"/>
    </source>
</evidence>
<dbReference type="EMBL" id="FQUE01000002">
    <property type="protein sequence ID" value="SHE77972.1"/>
    <property type="molecule type" value="Genomic_DNA"/>
</dbReference>
<sequence length="257" mass="27142">MPDGSHSPVKQTLVVDQVFGANKAPVAEVLAADFDDLLAEIEKTCSDAKDGAPAKVTTEADLITAGRHVTALGALSKRIDAARAEQKRPITDTGRAIDSFFRIAEDRVAAAALPIRRAADEHARRVAAEERERQRRVQEDAKRKAEAAQARADNAKSEGAAARAAAEAEAQSAIADGATANKAAPVRAEGVTASARTSWDFAIDDNGALRATLGQLGPFLDDAAIEKAVRAIVRIHKGNTSLPGVRVFESTKATFRS</sequence>
<name>A0A1M4WAI3_LOKAT</name>
<feature type="compositionally biased region" description="Basic and acidic residues" evidence="1">
    <location>
        <begin position="120"/>
        <end position="146"/>
    </location>
</feature>
<dbReference type="RefSeq" id="WP_072856203.1">
    <property type="nucleotide sequence ID" value="NZ_FQUE01000002.1"/>
</dbReference>
<dbReference type="AlphaFoldDB" id="A0A1M4WAI3"/>
<evidence type="ECO:0000313" key="2">
    <source>
        <dbReference type="EMBL" id="SHE77972.1"/>
    </source>
</evidence>
<feature type="region of interest" description="Disordered" evidence="1">
    <location>
        <begin position="120"/>
        <end position="164"/>
    </location>
</feature>
<dbReference type="Proteomes" id="UP000183987">
    <property type="component" value="Unassembled WGS sequence"/>
</dbReference>
<accession>A0A1M4WAI3</accession>
<reference evidence="3" key="1">
    <citation type="submission" date="2016-11" db="EMBL/GenBank/DDBJ databases">
        <authorList>
            <person name="Varghese N."/>
            <person name="Submissions S."/>
        </authorList>
    </citation>
    <scope>NUCLEOTIDE SEQUENCE [LARGE SCALE GENOMIC DNA]</scope>
    <source>
        <strain evidence="3">DSM 29326</strain>
    </source>
</reference>